<protein>
    <recommendedName>
        <fullName evidence="7">Endonuclease MutS2</fullName>
        <ecNumber evidence="7">3.1.-.-</ecNumber>
    </recommendedName>
    <alternativeName>
        <fullName evidence="7">Ribosome-associated protein quality control-upstream factor</fullName>
        <shortName evidence="7">RQC-upstream factor</shortName>
        <shortName evidence="7">RqcU</shortName>
        <ecNumber evidence="7">3.6.4.-</ecNumber>
    </alternativeName>
</protein>
<keyword evidence="4 7" id="KW-0067">ATP-binding</keyword>
<evidence type="ECO:0000313" key="10">
    <source>
        <dbReference type="EMBL" id="GAK51953.1"/>
    </source>
</evidence>
<dbReference type="SUPFAM" id="SSF52540">
    <property type="entry name" value="P-loop containing nucleoside triphosphate hydrolases"/>
    <property type="match status" value="1"/>
</dbReference>
<dbReference type="GO" id="GO:0005524">
    <property type="term" value="F:ATP binding"/>
    <property type="evidence" value="ECO:0007669"/>
    <property type="project" value="UniProtKB-UniRule"/>
</dbReference>
<dbReference type="GO" id="GO:0016887">
    <property type="term" value="F:ATP hydrolysis activity"/>
    <property type="evidence" value="ECO:0007669"/>
    <property type="project" value="InterPro"/>
</dbReference>
<dbReference type="InterPro" id="IPR000432">
    <property type="entry name" value="DNA_mismatch_repair_MutS_C"/>
</dbReference>
<dbReference type="GO" id="GO:0006298">
    <property type="term" value="P:mismatch repair"/>
    <property type="evidence" value="ECO:0007669"/>
    <property type="project" value="InterPro"/>
</dbReference>
<evidence type="ECO:0000256" key="8">
    <source>
        <dbReference type="SAM" id="Coils"/>
    </source>
</evidence>
<dbReference type="EC" id="3.1.-.-" evidence="7"/>
<dbReference type="GO" id="GO:0140664">
    <property type="term" value="F:ATP-dependent DNA damage sensor activity"/>
    <property type="evidence" value="ECO:0007669"/>
    <property type="project" value="InterPro"/>
</dbReference>
<evidence type="ECO:0000256" key="4">
    <source>
        <dbReference type="ARBA" id="ARBA00022840"/>
    </source>
</evidence>
<evidence type="ECO:0000256" key="6">
    <source>
        <dbReference type="ARBA" id="ARBA00023125"/>
    </source>
</evidence>
<keyword evidence="8" id="KW-0175">Coiled coil</keyword>
<keyword evidence="7" id="KW-0255">Endonuclease</keyword>
<dbReference type="NCBIfam" id="TIGR01069">
    <property type="entry name" value="mutS2"/>
    <property type="match status" value="1"/>
</dbReference>
<dbReference type="Pfam" id="PF00488">
    <property type="entry name" value="MutS_V"/>
    <property type="match status" value="1"/>
</dbReference>
<dbReference type="GO" id="GO:0043023">
    <property type="term" value="F:ribosomal large subunit binding"/>
    <property type="evidence" value="ECO:0007669"/>
    <property type="project" value="UniProtKB-UniRule"/>
</dbReference>
<keyword evidence="7" id="KW-0540">Nuclease</keyword>
<keyword evidence="11" id="KW-1185">Reference proteome</keyword>
<dbReference type="PROSITE" id="PS50828">
    <property type="entry name" value="SMR"/>
    <property type="match status" value="1"/>
</dbReference>
<gene>
    <name evidence="7" type="primary">mutS2</name>
    <name evidence="7" type="synonym">rqcU</name>
    <name evidence="10" type="ORF">U14_03199</name>
</gene>
<feature type="coiled-coil region" evidence="8">
    <location>
        <begin position="521"/>
        <end position="572"/>
    </location>
</feature>
<evidence type="ECO:0000256" key="5">
    <source>
        <dbReference type="ARBA" id="ARBA00022884"/>
    </source>
</evidence>
<dbReference type="EC" id="3.6.4.-" evidence="7"/>
<comment type="function">
    <text evidence="7">Endonuclease that is involved in the suppression of homologous recombination and thus may have a key role in the control of bacterial genetic diversity.</text>
</comment>
<dbReference type="InterPro" id="IPR002625">
    <property type="entry name" value="Smr_dom"/>
</dbReference>
<accession>A0A081BNI7</accession>
<dbReference type="FunFam" id="3.40.50.300:FF:000830">
    <property type="entry name" value="Endonuclease MutS2"/>
    <property type="match status" value="1"/>
</dbReference>
<dbReference type="SMART" id="SM00534">
    <property type="entry name" value="MUTSac"/>
    <property type="match status" value="1"/>
</dbReference>
<proteinExistence type="inferred from homology"/>
<dbReference type="GO" id="GO:0030983">
    <property type="term" value="F:mismatched DNA binding"/>
    <property type="evidence" value="ECO:0007669"/>
    <property type="project" value="InterPro"/>
</dbReference>
<keyword evidence="2 7" id="KW-0547">Nucleotide-binding</keyword>
<dbReference type="GO" id="GO:0045910">
    <property type="term" value="P:negative regulation of DNA recombination"/>
    <property type="evidence" value="ECO:0007669"/>
    <property type="project" value="InterPro"/>
</dbReference>
<dbReference type="InterPro" id="IPR036063">
    <property type="entry name" value="Smr_dom_sf"/>
</dbReference>
<dbReference type="EMBL" id="DF820458">
    <property type="protein sequence ID" value="GAK51953.1"/>
    <property type="molecule type" value="Genomic_DNA"/>
</dbReference>
<dbReference type="HAMAP" id="MF_00092">
    <property type="entry name" value="MutS2"/>
    <property type="match status" value="1"/>
</dbReference>
<dbReference type="PANTHER" id="PTHR48466:SF2">
    <property type="entry name" value="OS10G0509000 PROTEIN"/>
    <property type="match status" value="1"/>
</dbReference>
<dbReference type="Pfam" id="PF20297">
    <property type="entry name" value="MSSS"/>
    <property type="match status" value="1"/>
</dbReference>
<evidence type="ECO:0000256" key="7">
    <source>
        <dbReference type="HAMAP-Rule" id="MF_00092"/>
    </source>
</evidence>
<evidence type="ECO:0000256" key="3">
    <source>
        <dbReference type="ARBA" id="ARBA00022801"/>
    </source>
</evidence>
<dbReference type="SUPFAM" id="SSF48334">
    <property type="entry name" value="DNA repair protein MutS, domain III"/>
    <property type="match status" value="1"/>
</dbReference>
<evidence type="ECO:0000256" key="2">
    <source>
        <dbReference type="ARBA" id="ARBA00022741"/>
    </source>
</evidence>
<evidence type="ECO:0000259" key="9">
    <source>
        <dbReference type="PROSITE" id="PS50828"/>
    </source>
</evidence>
<dbReference type="Pfam" id="PF01713">
    <property type="entry name" value="Smr"/>
    <property type="match status" value="1"/>
</dbReference>
<organism evidence="10">
    <name type="scientific">Candidatus Moduliflexus flocculans</name>
    <dbReference type="NCBI Taxonomy" id="1499966"/>
    <lineage>
        <taxon>Bacteria</taxon>
        <taxon>Candidatus Moduliflexota</taxon>
        <taxon>Candidatus Moduliflexia</taxon>
        <taxon>Candidatus Moduliflexales</taxon>
        <taxon>Candidatus Moduliflexaceae</taxon>
    </lineage>
</organism>
<comment type="similarity">
    <text evidence="7">Belongs to the DNA mismatch repair MutS family. MutS2 subfamily.</text>
</comment>
<dbReference type="GO" id="GO:0019843">
    <property type="term" value="F:rRNA binding"/>
    <property type="evidence" value="ECO:0007669"/>
    <property type="project" value="UniProtKB-UniRule"/>
</dbReference>
<dbReference type="PIRSF" id="PIRSF005814">
    <property type="entry name" value="MutS_YshD"/>
    <property type="match status" value="1"/>
</dbReference>
<evidence type="ECO:0000256" key="1">
    <source>
        <dbReference type="ARBA" id="ARBA00022730"/>
    </source>
</evidence>
<comment type="subunit">
    <text evidence="7">Homodimer. Binds to stalled ribosomes, contacting rRNA.</text>
</comment>
<dbReference type="SMART" id="SM00533">
    <property type="entry name" value="MUTSd"/>
    <property type="match status" value="1"/>
</dbReference>
<keyword evidence="6 7" id="KW-0238">DNA-binding</keyword>
<dbReference type="InterPro" id="IPR027417">
    <property type="entry name" value="P-loop_NTPase"/>
</dbReference>
<dbReference type="AlphaFoldDB" id="A0A081BNI7"/>
<evidence type="ECO:0000313" key="11">
    <source>
        <dbReference type="Proteomes" id="UP000030700"/>
    </source>
</evidence>
<dbReference type="Gene3D" id="3.40.50.300">
    <property type="entry name" value="P-loop containing nucleotide triphosphate hydrolases"/>
    <property type="match status" value="1"/>
</dbReference>
<dbReference type="InterPro" id="IPR046893">
    <property type="entry name" value="MSSS"/>
</dbReference>
<comment type="function">
    <text evidence="7">Acts as a ribosome collision sensor, splitting the ribosome into its 2 subunits. Detects stalled/collided 70S ribosomes which it binds and splits by an ATP-hydrolysis driven conformational change. Acts upstream of the ribosome quality control system (RQC), a ribosome-associated complex that mediates the extraction of incompletely synthesized nascent chains from stalled ribosomes and their subsequent degradation. Probably generates substrates for RQC.</text>
</comment>
<dbReference type="GO" id="GO:0072344">
    <property type="term" value="P:rescue of stalled ribosome"/>
    <property type="evidence" value="ECO:0007669"/>
    <property type="project" value="UniProtKB-UniRule"/>
</dbReference>
<dbReference type="InterPro" id="IPR005747">
    <property type="entry name" value="MutS2"/>
</dbReference>
<dbReference type="InterPro" id="IPR007696">
    <property type="entry name" value="DNA_mismatch_repair_MutS_core"/>
</dbReference>
<dbReference type="InterPro" id="IPR045076">
    <property type="entry name" value="MutS"/>
</dbReference>
<keyword evidence="3 7" id="KW-0378">Hydrolase</keyword>
<sequence length="793" mass="88328">MEQLTVQALEFDKVKTYLQQFTCSSLGAAHVAEMSPIAEFETIDVWQAEVSEVKELRALHGALPIQGFSDLREILAEARVEGAMIEPLDFWRIYKTLKTGRAVTKYLAEIEPPAYPRIRAKVEKICLVAPLEQAIERSIDEEGEILDGASPKLKQIRKDVRHAREKIQAWLQQYLQRHEAQGHIQDQVVTLRHNRYVVPVKASSRGNIKGIVHDQSSSGVTVFIEPVETVEMNNQIAELELEERQEIQRILLELSDMVRASRIEIEETLLILGELDFINAKARLSEHWNCQPPQLVRESRFTLRQARHPLLLIQYEQDAQKVVPIDIQLDEARRALLITGPNTGGKTVSLKTVGLLFLMAQAGLHLPVAKDSVVCVFDQIFADIGDLQSIEQNLSTFSSHISHIVSILAQVTNRSVVLLDELGAGTDPSEGASLGVAILEYLDKVNAMCLATTHHDALKSYAYTHPRTLNACVEFDVNTLSPTYHLLIGIPGKSNAFVIAERLGLPPHLIERAKALMGEDLMRVDHLIRKLTKENEELERKQAEVEAKYRSVLRLEKETDRLAASAEKKRQEILGKALEEAKMIIDRAARQSQEVLQSLPKATRQQGKEQVKALHQTAAQVHQELQKHKKPVLPEPELPRGELVVGGRVKLAGLEQTGTVLSLSKDGKSAEIQVGVMRVDMPVSQLVPLGKGQKPSAPKISVAEVTPIASQEQTVPFELVIVGKTVDDALDRVTKYLDQAFLSGMSSVSIVHGMGTGKLKQAVSDCLRKHPYVTSFAVDEFNYGMTNVVLARR</sequence>
<name>A0A081BNI7_9BACT</name>
<keyword evidence="5 7" id="KW-0694">RNA-binding</keyword>
<dbReference type="SUPFAM" id="SSF160443">
    <property type="entry name" value="SMR domain-like"/>
    <property type="match status" value="1"/>
</dbReference>
<dbReference type="GO" id="GO:0004519">
    <property type="term" value="F:endonuclease activity"/>
    <property type="evidence" value="ECO:0007669"/>
    <property type="project" value="UniProtKB-UniRule"/>
</dbReference>
<dbReference type="Proteomes" id="UP000030700">
    <property type="component" value="Unassembled WGS sequence"/>
</dbReference>
<keyword evidence="1 7" id="KW-0699">rRNA-binding</keyword>
<dbReference type="Gene3D" id="3.30.1370.110">
    <property type="match status" value="1"/>
</dbReference>
<dbReference type="HOGENOM" id="CLU_011252_2_1_0"/>
<dbReference type="PROSITE" id="PS00486">
    <property type="entry name" value="DNA_MISMATCH_REPAIR_2"/>
    <property type="match status" value="1"/>
</dbReference>
<feature type="binding site" evidence="7">
    <location>
        <begin position="340"/>
        <end position="347"/>
    </location>
    <ligand>
        <name>ATP</name>
        <dbReference type="ChEBI" id="CHEBI:30616"/>
    </ligand>
</feature>
<dbReference type="CDD" id="cd03280">
    <property type="entry name" value="ABC_MutS2"/>
    <property type="match status" value="1"/>
</dbReference>
<dbReference type="InterPro" id="IPR036187">
    <property type="entry name" value="DNA_mismatch_repair_MutS_sf"/>
</dbReference>
<dbReference type="PANTHER" id="PTHR48466">
    <property type="entry name" value="OS10G0509000 PROTEIN-RELATED"/>
    <property type="match status" value="1"/>
</dbReference>
<reference evidence="10" key="1">
    <citation type="journal article" date="2015" name="PeerJ">
        <title>First genomic representation of candidate bacterial phylum KSB3 points to enhanced environmental sensing as a trigger of wastewater bulking.</title>
        <authorList>
            <person name="Sekiguchi Y."/>
            <person name="Ohashi A."/>
            <person name="Parks D.H."/>
            <person name="Yamauchi T."/>
            <person name="Tyson G.W."/>
            <person name="Hugenholtz P."/>
        </authorList>
    </citation>
    <scope>NUCLEOTIDE SEQUENCE [LARGE SCALE GENOMIC DNA]</scope>
</reference>
<feature type="domain" description="Smr" evidence="9">
    <location>
        <begin position="723"/>
        <end position="792"/>
    </location>
</feature>
<dbReference type="STRING" id="1499966.U14_03199"/>